<dbReference type="EnsemblMetazoa" id="Aqu2.1.25975_001">
    <property type="protein sequence ID" value="Aqu2.1.25975_001"/>
    <property type="gene ID" value="Aqu2.1.25975"/>
</dbReference>
<sequence length="485" mass="52182">MATTVIWCLVLTGYLIVSATASVITQASPPYSPVCPNDELVLTCVFHGEVYWQKDNFSKNSFIGLINGTVQSLDSFSIYTLSNSTTTVITATNESIPLSANGVRVGCSDSTFEENKYTINISGPPAIPVSNISIILTTDDTLIMNWNAPSDPCIDYYNVTINSNNTLNESKLTDTTDMTINDLIIGTNYSFIIIPIDTIGREGPPSSLIQYIWNVPAQVVNISWDQISTDSITIWWNNTQYYSTIPVPPTQYYIISVYNTSNSIIYTNNTNDTNITITGLPLTDTNYTVTIIPVNVIGYGPSATVNVSASSTDSSSHTNTVTSSSSTTGFTTAPTTVRSTLTLSTMITPSTSTATASNAVPIISGAIGTILTEHLKSKISTDGAVTPTYDEIIVKPTTTTGVPIYDTPMELQANTAYGPINNKDIINGDIDVSPVLEVSLISVYINPPSSTSDELQQLLSLLPSWVSTISWTSITTEVVSAKFLT</sequence>
<accession>A0A1X7UEA4</accession>
<dbReference type="InterPro" id="IPR003961">
    <property type="entry name" value="FN3_dom"/>
</dbReference>
<feature type="domain" description="Fibronectin type-III" evidence="3">
    <location>
        <begin position="128"/>
        <end position="218"/>
    </location>
</feature>
<evidence type="ECO:0000256" key="2">
    <source>
        <dbReference type="SAM" id="SignalP"/>
    </source>
</evidence>
<evidence type="ECO:0000259" key="3">
    <source>
        <dbReference type="PROSITE" id="PS50853"/>
    </source>
</evidence>
<dbReference type="Gene3D" id="2.60.40.10">
    <property type="entry name" value="Immunoglobulins"/>
    <property type="match status" value="2"/>
</dbReference>
<feature type="region of interest" description="Disordered" evidence="1">
    <location>
        <begin position="309"/>
        <end position="330"/>
    </location>
</feature>
<dbReference type="InterPro" id="IPR036116">
    <property type="entry name" value="FN3_sf"/>
</dbReference>
<reference evidence="4" key="1">
    <citation type="submission" date="2017-05" db="UniProtKB">
        <authorList>
            <consortium name="EnsemblMetazoa"/>
        </authorList>
    </citation>
    <scope>IDENTIFICATION</scope>
</reference>
<feature type="chain" id="PRO_5013163502" description="Fibronectin type-III domain-containing protein" evidence="2">
    <location>
        <begin position="22"/>
        <end position="485"/>
    </location>
</feature>
<feature type="signal peptide" evidence="2">
    <location>
        <begin position="1"/>
        <end position="21"/>
    </location>
</feature>
<protein>
    <recommendedName>
        <fullName evidence="3">Fibronectin type-III domain-containing protein</fullName>
    </recommendedName>
</protein>
<evidence type="ECO:0000313" key="4">
    <source>
        <dbReference type="EnsemblMetazoa" id="Aqu2.1.25975_001"/>
    </source>
</evidence>
<dbReference type="Pfam" id="PF00041">
    <property type="entry name" value="fn3"/>
    <property type="match status" value="1"/>
</dbReference>
<dbReference type="InParanoid" id="A0A1X7UEA4"/>
<proteinExistence type="predicted"/>
<organism evidence="4">
    <name type="scientific">Amphimedon queenslandica</name>
    <name type="common">Sponge</name>
    <dbReference type="NCBI Taxonomy" id="400682"/>
    <lineage>
        <taxon>Eukaryota</taxon>
        <taxon>Metazoa</taxon>
        <taxon>Porifera</taxon>
        <taxon>Demospongiae</taxon>
        <taxon>Heteroscleromorpha</taxon>
        <taxon>Haplosclerida</taxon>
        <taxon>Niphatidae</taxon>
        <taxon>Amphimedon</taxon>
    </lineage>
</organism>
<dbReference type="PROSITE" id="PS50853">
    <property type="entry name" value="FN3"/>
    <property type="match status" value="1"/>
</dbReference>
<dbReference type="SMART" id="SM00060">
    <property type="entry name" value="FN3"/>
    <property type="match status" value="2"/>
</dbReference>
<dbReference type="AlphaFoldDB" id="A0A1X7UEA4"/>
<evidence type="ECO:0000256" key="1">
    <source>
        <dbReference type="SAM" id="MobiDB-lite"/>
    </source>
</evidence>
<dbReference type="SUPFAM" id="SSF49265">
    <property type="entry name" value="Fibronectin type III"/>
    <property type="match status" value="1"/>
</dbReference>
<name>A0A1X7UEA4_AMPQE</name>
<dbReference type="InterPro" id="IPR013783">
    <property type="entry name" value="Ig-like_fold"/>
</dbReference>
<keyword evidence="2" id="KW-0732">Signal</keyword>
<dbReference type="CDD" id="cd00063">
    <property type="entry name" value="FN3"/>
    <property type="match status" value="1"/>
</dbReference>